<dbReference type="Proteomes" id="UP000252519">
    <property type="component" value="Unassembled WGS sequence"/>
</dbReference>
<evidence type="ECO:0000313" key="3">
    <source>
        <dbReference type="Proteomes" id="UP000252519"/>
    </source>
</evidence>
<dbReference type="OrthoDB" id="5897646at2759"/>
<evidence type="ECO:0000256" key="1">
    <source>
        <dbReference type="SAM" id="MobiDB-lite"/>
    </source>
</evidence>
<gene>
    <name evidence="2" type="ORF">ANCCAN_21218</name>
</gene>
<evidence type="ECO:0000313" key="2">
    <source>
        <dbReference type="EMBL" id="RCN32956.1"/>
    </source>
</evidence>
<keyword evidence="3" id="KW-1185">Reference proteome</keyword>
<feature type="compositionally biased region" description="Basic and acidic residues" evidence="1">
    <location>
        <begin position="52"/>
        <end position="63"/>
    </location>
</feature>
<feature type="compositionally biased region" description="Basic residues" evidence="1">
    <location>
        <begin position="42"/>
        <end position="51"/>
    </location>
</feature>
<dbReference type="EMBL" id="JOJR01000997">
    <property type="protein sequence ID" value="RCN32956.1"/>
    <property type="molecule type" value="Genomic_DNA"/>
</dbReference>
<reference evidence="2 3" key="1">
    <citation type="submission" date="2014-10" db="EMBL/GenBank/DDBJ databases">
        <title>Draft genome of the hookworm Ancylostoma caninum.</title>
        <authorList>
            <person name="Mitreva M."/>
        </authorList>
    </citation>
    <scope>NUCLEOTIDE SEQUENCE [LARGE SCALE GENOMIC DNA]</scope>
    <source>
        <strain evidence="2 3">Baltimore</strain>
    </source>
</reference>
<accession>A0A368FLA7</accession>
<dbReference type="AlphaFoldDB" id="A0A368FLA7"/>
<name>A0A368FLA7_ANCCA</name>
<proteinExistence type="predicted"/>
<comment type="caution">
    <text evidence="2">The sequence shown here is derived from an EMBL/GenBank/DDBJ whole genome shotgun (WGS) entry which is preliminary data.</text>
</comment>
<organism evidence="2 3">
    <name type="scientific">Ancylostoma caninum</name>
    <name type="common">Dog hookworm</name>
    <dbReference type="NCBI Taxonomy" id="29170"/>
    <lineage>
        <taxon>Eukaryota</taxon>
        <taxon>Metazoa</taxon>
        <taxon>Ecdysozoa</taxon>
        <taxon>Nematoda</taxon>
        <taxon>Chromadorea</taxon>
        <taxon>Rhabditida</taxon>
        <taxon>Rhabditina</taxon>
        <taxon>Rhabditomorpha</taxon>
        <taxon>Strongyloidea</taxon>
        <taxon>Ancylostomatidae</taxon>
        <taxon>Ancylostomatinae</taxon>
        <taxon>Ancylostoma</taxon>
    </lineage>
</organism>
<sequence>MMTKTIYGNSRFQEANLPTLDEDAVVDNIDEEYDQPAQASLRQRKDHRGLKSHQEMTVLRDPRAYTSAWSRESRR</sequence>
<feature type="region of interest" description="Disordered" evidence="1">
    <location>
        <begin position="36"/>
        <end position="75"/>
    </location>
</feature>
<protein>
    <submittedName>
        <fullName evidence="2">Uncharacterized protein</fullName>
    </submittedName>
</protein>